<dbReference type="PANTHER" id="PTHR30365">
    <property type="entry name" value="CYTOCHROME D UBIQUINOL OXIDASE"/>
    <property type="match status" value="1"/>
</dbReference>
<evidence type="ECO:0000256" key="6">
    <source>
        <dbReference type="ARBA" id="ARBA00022617"/>
    </source>
</evidence>
<keyword evidence="10 13" id="KW-1133">Transmembrane helix</keyword>
<accession>A0ABW8K0W8</accession>
<feature type="transmembrane region" description="Helical" evidence="13">
    <location>
        <begin position="222"/>
        <end position="246"/>
    </location>
</feature>
<gene>
    <name evidence="14" type="ORF">ISP17_16925</name>
</gene>
<reference evidence="14 15" key="1">
    <citation type="submission" date="2020-10" db="EMBL/GenBank/DDBJ databases">
        <title>Phylogeny of dyella-like bacteria.</title>
        <authorList>
            <person name="Fu J."/>
        </authorList>
    </citation>
    <scope>NUCLEOTIDE SEQUENCE [LARGE SCALE GENOMIC DNA]</scope>
    <source>
        <strain evidence="14 15">Gsoil3046</strain>
    </source>
</reference>
<dbReference type="PANTHER" id="PTHR30365:SF0">
    <property type="entry name" value="CYTOCHROME BD-I UBIQUINOL OXIDASE SUBUNIT 1"/>
    <property type="match status" value="1"/>
</dbReference>
<evidence type="ECO:0000256" key="4">
    <source>
        <dbReference type="ARBA" id="ARBA00022475"/>
    </source>
</evidence>
<sequence length="535" mass="59308">MIDSTVVELSRWQFAVTALYHYLFVPLTLGLSFFIAAVETVYVTTGRAVYREMAEFWSKLFVINMALGIATGLTMEFEFGTNWSFYSGFVGDIFGAPLAIEGLMAFFMESTFVGLMIFGWKRLTKVQHLLVTYLVAFGTNLSALWILIANSFMQNPVGAKFNPVTMRMELASFSDLIFSHDAQAKFVHTSIAGYVTAAIFVTGISAFYMYRNRHMAMARRSFRMAALFGVLATAGVITLGDALGFIGGQAQPSKLAAMEAMWETAPAPAPFNVIAWPVQDEKRNRFEVQVPYVLTPLLTHTMTKEVPGVDRIQADAARRIANGIPAVAALKVLSGDPTNADALARFDAHQSDLGYGFLVKRYAADQDVEKATPADIQKAANDAVPNVFAMFWSFRVMVGLGLLMLAYFVLAVIYSVRNDVQHKRWFLRLAPWMIPVPFIANEFGWLTAEIGRQPWTVYGLLPTWMSASSHSVGYMVFSLVGFIALYTVFIVIEMFLMVKFIKKGPHDADHRPAPTPRPAVGGGHASAVAMMRQED</sequence>
<evidence type="ECO:0000256" key="1">
    <source>
        <dbReference type="ARBA" id="ARBA00004429"/>
    </source>
</evidence>
<evidence type="ECO:0000256" key="7">
    <source>
        <dbReference type="ARBA" id="ARBA00022692"/>
    </source>
</evidence>
<evidence type="ECO:0000256" key="2">
    <source>
        <dbReference type="ARBA" id="ARBA00009819"/>
    </source>
</evidence>
<dbReference type="InterPro" id="IPR002585">
    <property type="entry name" value="Cyt-d_ubiquinol_oxidase_su_1"/>
</dbReference>
<keyword evidence="4 13" id="KW-1003">Cell membrane</keyword>
<protein>
    <submittedName>
        <fullName evidence="14">Cytochrome ubiquinol oxidase subunit I</fullName>
    </submittedName>
</protein>
<feature type="transmembrane region" description="Helical" evidence="13">
    <location>
        <begin position="93"/>
        <end position="118"/>
    </location>
</feature>
<evidence type="ECO:0000256" key="10">
    <source>
        <dbReference type="ARBA" id="ARBA00022989"/>
    </source>
</evidence>
<evidence type="ECO:0000256" key="5">
    <source>
        <dbReference type="ARBA" id="ARBA00022519"/>
    </source>
</evidence>
<feature type="transmembrane region" description="Helical" evidence="13">
    <location>
        <begin position="472"/>
        <end position="496"/>
    </location>
</feature>
<keyword evidence="12 13" id="KW-0472">Membrane</keyword>
<dbReference type="PIRSF" id="PIRSF006446">
    <property type="entry name" value="Cyt_quinol_oxidase_1"/>
    <property type="match status" value="1"/>
</dbReference>
<evidence type="ECO:0000256" key="8">
    <source>
        <dbReference type="ARBA" id="ARBA00022723"/>
    </source>
</evidence>
<keyword evidence="5" id="KW-0997">Cell inner membrane</keyword>
<proteinExistence type="inferred from homology"/>
<dbReference type="EMBL" id="JADIKM010000005">
    <property type="protein sequence ID" value="MFK2905645.1"/>
    <property type="molecule type" value="Genomic_DNA"/>
</dbReference>
<keyword evidence="15" id="KW-1185">Reference proteome</keyword>
<keyword evidence="9 13" id="KW-0249">Electron transport</keyword>
<feature type="transmembrane region" description="Helical" evidence="13">
    <location>
        <begin position="392"/>
        <end position="413"/>
    </location>
</feature>
<feature type="transmembrane region" description="Helical" evidence="13">
    <location>
        <begin position="56"/>
        <end position="73"/>
    </location>
</feature>
<organism evidence="14 15">
    <name type="scientific">Dyella ginsengisoli</name>
    <dbReference type="NCBI Taxonomy" id="363848"/>
    <lineage>
        <taxon>Bacteria</taxon>
        <taxon>Pseudomonadati</taxon>
        <taxon>Pseudomonadota</taxon>
        <taxon>Gammaproteobacteria</taxon>
        <taxon>Lysobacterales</taxon>
        <taxon>Rhodanobacteraceae</taxon>
        <taxon>Dyella</taxon>
    </lineage>
</organism>
<keyword evidence="3 13" id="KW-0813">Transport</keyword>
<name>A0ABW8K0W8_9GAMM</name>
<keyword evidence="7 13" id="KW-0812">Transmembrane</keyword>
<keyword evidence="8 13" id="KW-0479">Metal-binding</keyword>
<evidence type="ECO:0000313" key="15">
    <source>
        <dbReference type="Proteomes" id="UP001620460"/>
    </source>
</evidence>
<dbReference type="Proteomes" id="UP001620460">
    <property type="component" value="Unassembled WGS sequence"/>
</dbReference>
<comment type="subcellular location">
    <subcellularLocation>
        <location evidence="1">Cell inner membrane</location>
        <topology evidence="1">Multi-pass membrane protein</topology>
    </subcellularLocation>
</comment>
<feature type="transmembrane region" description="Helical" evidence="13">
    <location>
        <begin position="20"/>
        <end position="44"/>
    </location>
</feature>
<feature type="transmembrane region" description="Helical" evidence="13">
    <location>
        <begin position="425"/>
        <end position="446"/>
    </location>
</feature>
<comment type="caution">
    <text evidence="14">The sequence shown here is derived from an EMBL/GenBank/DDBJ whole genome shotgun (WGS) entry which is preliminary data.</text>
</comment>
<keyword evidence="6 13" id="KW-0349">Heme</keyword>
<evidence type="ECO:0000256" key="11">
    <source>
        <dbReference type="ARBA" id="ARBA00023004"/>
    </source>
</evidence>
<dbReference type="RefSeq" id="WP_404635243.1">
    <property type="nucleotide sequence ID" value="NZ_JADIKM010000005.1"/>
</dbReference>
<comment type="similarity">
    <text evidence="2 13">Belongs to the cytochrome ubiquinol oxidase subunit 1 family.</text>
</comment>
<evidence type="ECO:0000256" key="12">
    <source>
        <dbReference type="ARBA" id="ARBA00023136"/>
    </source>
</evidence>
<evidence type="ECO:0000256" key="9">
    <source>
        <dbReference type="ARBA" id="ARBA00022982"/>
    </source>
</evidence>
<feature type="transmembrane region" description="Helical" evidence="13">
    <location>
        <begin position="191"/>
        <end position="210"/>
    </location>
</feature>
<evidence type="ECO:0000256" key="13">
    <source>
        <dbReference type="PIRNR" id="PIRNR006446"/>
    </source>
</evidence>
<evidence type="ECO:0000313" key="14">
    <source>
        <dbReference type="EMBL" id="MFK2905645.1"/>
    </source>
</evidence>
<dbReference type="Pfam" id="PF01654">
    <property type="entry name" value="Cyt_bd_oxida_I"/>
    <property type="match status" value="1"/>
</dbReference>
<keyword evidence="11 13" id="KW-0408">Iron</keyword>
<feature type="transmembrane region" description="Helical" evidence="13">
    <location>
        <begin position="130"/>
        <end position="148"/>
    </location>
</feature>
<evidence type="ECO:0000256" key="3">
    <source>
        <dbReference type="ARBA" id="ARBA00022448"/>
    </source>
</evidence>